<sequence length="420" mass="48556">MNISISARLIGTCHERIYIHGGRRVYSGITTKSNQLRGYATHKSRIDRKLVLSPSDLDEVKHMKRQIWVIANSKGSVKIDSQFNDTLKQLSVDRFPSTLSPKQISNELYVLILQNRVGDNEIYNAIRNSRKDNDIVNVKVPKTQSTPKKVPSFKKHKTTIPLNLKPQKTSEFNLLLQQILEIDHHHSNELYQILSNIIEESNELQEFKSKSSNIDKDNNQINIKILETYLQNIRNKQEQKRSVLEEQRKVYDWNRSIDSAPSYNTKNLLLEVNSKPHFTNGSWRNYFNRYLPLTNARSVKEDNYLFVNLKTNSESVKKYNETNRPLIHSQENDLLDIINRSSITPEDVLERLKELESQNWMLLGNVIDSPEVLIFEKSNSGKKSSISKYTIPLCLMALSTIPIAFFYSNSSSIEDNSVSK</sequence>
<dbReference type="AlphaFoldDB" id="A0A1X7R943"/>
<dbReference type="Proteomes" id="UP000196158">
    <property type="component" value="Unassembled WGS sequence"/>
</dbReference>
<keyword evidence="2" id="KW-1185">Reference proteome</keyword>
<reference evidence="1 2" key="1">
    <citation type="submission" date="2017-04" db="EMBL/GenBank/DDBJ databases">
        <authorList>
            <person name="Afonso C.L."/>
            <person name="Miller P.J."/>
            <person name="Scott M.A."/>
            <person name="Spackman E."/>
            <person name="Goraichik I."/>
            <person name="Dimitrov K.M."/>
            <person name="Suarez D.L."/>
            <person name="Swayne D.E."/>
        </authorList>
    </citation>
    <scope>NUCLEOTIDE SEQUENCE [LARGE SCALE GENOMIC DNA]</scope>
</reference>
<dbReference type="OrthoDB" id="4035871at2759"/>
<evidence type="ECO:0000313" key="2">
    <source>
        <dbReference type="Proteomes" id="UP000196158"/>
    </source>
</evidence>
<organism evidence="1 2">
    <name type="scientific">Maudiozyma saulgeensis</name>
    <dbReference type="NCBI Taxonomy" id="1789683"/>
    <lineage>
        <taxon>Eukaryota</taxon>
        <taxon>Fungi</taxon>
        <taxon>Dikarya</taxon>
        <taxon>Ascomycota</taxon>
        <taxon>Saccharomycotina</taxon>
        <taxon>Saccharomycetes</taxon>
        <taxon>Saccharomycetales</taxon>
        <taxon>Saccharomycetaceae</taxon>
        <taxon>Maudiozyma</taxon>
    </lineage>
</organism>
<protein>
    <submittedName>
        <fullName evidence="1">Uncharacterized protein</fullName>
    </submittedName>
</protein>
<gene>
    <name evidence="1" type="ORF">KASA_0I01254G</name>
</gene>
<evidence type="ECO:0000313" key="1">
    <source>
        <dbReference type="EMBL" id="SMN22114.1"/>
    </source>
</evidence>
<dbReference type="EMBL" id="FXLY01000010">
    <property type="protein sequence ID" value="SMN22114.1"/>
    <property type="molecule type" value="Genomic_DNA"/>
</dbReference>
<name>A0A1X7R943_9SACH</name>
<accession>A0A1X7R943</accession>
<proteinExistence type="predicted"/>